<keyword evidence="1" id="KW-0812">Transmembrane</keyword>
<sequence length="313" mass="35815">MSFVWKQVFEMADCAKDNQKKNCTAWDICHGIDRKNIPRVQNDVIDPCSGLEIMEFKANAEKMELIVEEGAVYRIVIDFDHYEQEPMEVSWTRTAQKVNDMEIDDSCEEIQTLYRHPNKRVPKEFESPVLKIVLIVGLILGHFFLISVFCLLSCITEIFWLVVLQISAEDLWRRDLFLGRSSSTDNEQTHGVSGIAMNRQGTPFTIHAPDPSAFLGFVSPNRLPASPLAATMETSFGIRSTPLTSVQSPDEPIPSYMPQYNDLSPFNPLNRGPFFCFPRTCLAHFFRVAHKALEVDEKHRCPWKTHGENFAQR</sequence>
<name>A0AAF3F7Y5_9BILA</name>
<dbReference type="WBParaSite" id="MBELARI_LOCUS2930">
    <property type="protein sequence ID" value="MBELARI_LOCUS2930"/>
    <property type="gene ID" value="MBELARI_LOCUS2930"/>
</dbReference>
<evidence type="ECO:0000313" key="3">
    <source>
        <dbReference type="WBParaSite" id="MBELARI_LOCUS2930"/>
    </source>
</evidence>
<organism evidence="2 3">
    <name type="scientific">Mesorhabditis belari</name>
    <dbReference type="NCBI Taxonomy" id="2138241"/>
    <lineage>
        <taxon>Eukaryota</taxon>
        <taxon>Metazoa</taxon>
        <taxon>Ecdysozoa</taxon>
        <taxon>Nematoda</taxon>
        <taxon>Chromadorea</taxon>
        <taxon>Rhabditida</taxon>
        <taxon>Rhabditina</taxon>
        <taxon>Rhabditomorpha</taxon>
        <taxon>Rhabditoidea</taxon>
        <taxon>Rhabditidae</taxon>
        <taxon>Mesorhabditinae</taxon>
        <taxon>Mesorhabditis</taxon>
    </lineage>
</organism>
<keyword evidence="1" id="KW-1133">Transmembrane helix</keyword>
<evidence type="ECO:0000313" key="2">
    <source>
        <dbReference type="Proteomes" id="UP000887575"/>
    </source>
</evidence>
<accession>A0AAF3F7Y5</accession>
<dbReference type="AlphaFoldDB" id="A0AAF3F7Y5"/>
<proteinExistence type="predicted"/>
<reference evidence="3" key="1">
    <citation type="submission" date="2024-02" db="UniProtKB">
        <authorList>
            <consortium name="WormBaseParasite"/>
        </authorList>
    </citation>
    <scope>IDENTIFICATION</scope>
</reference>
<feature type="transmembrane region" description="Helical" evidence="1">
    <location>
        <begin position="129"/>
        <end position="162"/>
    </location>
</feature>
<keyword evidence="1" id="KW-0472">Membrane</keyword>
<evidence type="ECO:0000256" key="1">
    <source>
        <dbReference type="SAM" id="Phobius"/>
    </source>
</evidence>
<protein>
    <submittedName>
        <fullName evidence="3">Uncharacterized protein</fullName>
    </submittedName>
</protein>
<keyword evidence="2" id="KW-1185">Reference proteome</keyword>
<dbReference type="Proteomes" id="UP000887575">
    <property type="component" value="Unassembled WGS sequence"/>
</dbReference>